<comment type="caution">
    <text evidence="2">The sequence shown here is derived from an EMBL/GenBank/DDBJ whole genome shotgun (WGS) entry which is preliminary data.</text>
</comment>
<evidence type="ECO:0000313" key="2">
    <source>
        <dbReference type="EMBL" id="KAJ9609901.1"/>
    </source>
</evidence>
<dbReference type="AlphaFoldDB" id="A0AA39CIW0"/>
<keyword evidence="3" id="KW-1185">Reference proteome</keyword>
<dbReference type="EMBL" id="JAPDRK010000008">
    <property type="protein sequence ID" value="KAJ9609901.1"/>
    <property type="molecule type" value="Genomic_DNA"/>
</dbReference>
<dbReference type="InterPro" id="IPR005123">
    <property type="entry name" value="Oxoglu/Fe-dep_dioxygenase_dom"/>
</dbReference>
<reference evidence="2" key="1">
    <citation type="submission" date="2022-10" db="EMBL/GenBank/DDBJ databases">
        <title>Culturing micro-colonial fungi from biological soil crusts in the Mojave desert and describing Neophaeococcomyces mojavensis, and introducing the new genera and species Taxawa tesnikishii.</title>
        <authorList>
            <person name="Kurbessoian T."/>
            <person name="Stajich J.E."/>
        </authorList>
    </citation>
    <scope>NUCLEOTIDE SEQUENCE</scope>
    <source>
        <strain evidence="2">TK_41</strain>
    </source>
</reference>
<protein>
    <recommendedName>
        <fullName evidence="1">Fe2OG dioxygenase domain-containing protein</fullName>
    </recommendedName>
</protein>
<sequence length="563" mass="62805">MASEMEPGAVPAETHKPVPSLAEQAEQKIFEHLSKHIQDETKQSTFAIGGSIQITSLDAHLLCESDAAASDGGNGPEVEASHSTLSDEYSDFPLHRGTLGTIDLDLTPAWEPARNMDAEKSAPADTTTHRMRCDPVTIRWDSTTGNSSSHKVTMPVAEDERPMFEQLLKDCQPASFGRGGENILDETYRKAGKLDKSAFGTNFNPYALGIVETAAQGLVLNDRTQKNETHGIRAELYKLNVYAAPSGMFKAHVDTPRSKHQIGSLVVCLPHVHEGGQLVLRHQGRETVFDWSGEKGRNAIQWAAFYSDCEHEVLEVTAGERLTLTYNLYATCSANAALIDPEQVELYHTMKTLLEQPGFCKNGATLGYHCAHAYPHTSEETIATLPATLKGVDKVVHACFAATNHPVRLRHLLEVYDVDMEYNDTYGGLLQMASKSQLPKLKALMEHYRRIPDTYRNEHTKTQNHYLWRRIDDPDLEKHIDVSVLSDKLVPFTYTETGLHGEGEDALIWSWTREFSVEKVKWLNRPSHREMAVVHGAYGNEVSMSAKYSRLVIILDIPPFSSR</sequence>
<evidence type="ECO:0000259" key="1">
    <source>
        <dbReference type="PROSITE" id="PS51471"/>
    </source>
</evidence>
<feature type="domain" description="Fe2OG dioxygenase" evidence="1">
    <location>
        <begin position="228"/>
        <end position="330"/>
    </location>
</feature>
<proteinExistence type="predicted"/>
<gene>
    <name evidence="2" type="ORF">H2200_006230</name>
</gene>
<dbReference type="InterPro" id="IPR044862">
    <property type="entry name" value="Pro_4_hyd_alph_FE2OG_OXY"/>
</dbReference>
<accession>A0AA39CIW0</accession>
<name>A0AA39CIW0_9EURO</name>
<evidence type="ECO:0000313" key="3">
    <source>
        <dbReference type="Proteomes" id="UP001172673"/>
    </source>
</evidence>
<dbReference type="PANTHER" id="PTHR33099:SF7">
    <property type="entry name" value="MYND-TYPE DOMAIN-CONTAINING PROTEIN"/>
    <property type="match status" value="1"/>
</dbReference>
<dbReference type="PROSITE" id="PS51471">
    <property type="entry name" value="FE2OG_OXY"/>
    <property type="match status" value="1"/>
</dbReference>
<organism evidence="2 3">
    <name type="scientific">Cladophialophora chaetospira</name>
    <dbReference type="NCBI Taxonomy" id="386627"/>
    <lineage>
        <taxon>Eukaryota</taxon>
        <taxon>Fungi</taxon>
        <taxon>Dikarya</taxon>
        <taxon>Ascomycota</taxon>
        <taxon>Pezizomycotina</taxon>
        <taxon>Eurotiomycetes</taxon>
        <taxon>Chaetothyriomycetidae</taxon>
        <taxon>Chaetothyriales</taxon>
        <taxon>Herpotrichiellaceae</taxon>
        <taxon>Cladophialophora</taxon>
    </lineage>
</organism>
<dbReference type="PANTHER" id="PTHR33099">
    <property type="entry name" value="FE2OG DIOXYGENASE DOMAIN-CONTAINING PROTEIN"/>
    <property type="match status" value="1"/>
</dbReference>
<dbReference type="Gene3D" id="2.60.120.620">
    <property type="entry name" value="q2cbj1_9rhob like domain"/>
    <property type="match status" value="1"/>
</dbReference>
<dbReference type="Proteomes" id="UP001172673">
    <property type="component" value="Unassembled WGS sequence"/>
</dbReference>
<dbReference type="Pfam" id="PF13640">
    <property type="entry name" value="2OG-FeII_Oxy_3"/>
    <property type="match status" value="1"/>
</dbReference>